<accession>A0A109MY79</accession>
<dbReference type="AlphaFoldDB" id="A0A109MY79"/>
<protein>
    <submittedName>
        <fullName evidence="1">Uncharacterized protein</fullName>
    </submittedName>
</protein>
<name>A0A109MY79_9BACI</name>
<dbReference type="RefSeq" id="WP_061142368.1">
    <property type="nucleotide sequence ID" value="NZ_LNNH01000022.1"/>
</dbReference>
<comment type="caution">
    <text evidence="1">The sequence shown here is derived from an EMBL/GenBank/DDBJ whole genome shotgun (WGS) entry which is preliminary data.</text>
</comment>
<dbReference type="Proteomes" id="UP000064189">
    <property type="component" value="Unassembled WGS sequence"/>
</dbReference>
<reference evidence="1 2" key="1">
    <citation type="submission" date="2015-11" db="EMBL/GenBank/DDBJ databases">
        <title>Genome Sequence of Bacillus simplex strain VanAntwerpen2.</title>
        <authorList>
            <person name="Couger M.B."/>
        </authorList>
    </citation>
    <scope>NUCLEOTIDE SEQUENCE [LARGE SCALE GENOMIC DNA]</scope>
    <source>
        <strain evidence="1 2">VanAntwerpen02</strain>
    </source>
</reference>
<keyword evidence="2" id="KW-1185">Reference proteome</keyword>
<organism evidence="1 2">
    <name type="scientific">Peribacillus simplex</name>
    <dbReference type="NCBI Taxonomy" id="1478"/>
    <lineage>
        <taxon>Bacteria</taxon>
        <taxon>Bacillati</taxon>
        <taxon>Bacillota</taxon>
        <taxon>Bacilli</taxon>
        <taxon>Bacillales</taxon>
        <taxon>Bacillaceae</taxon>
        <taxon>Peribacillus</taxon>
    </lineage>
</organism>
<gene>
    <name evidence="1" type="ORF">AS888_06885</name>
</gene>
<sequence length="63" mass="7310">MTNDKILEQLTRIADALERMSPSPDNPNSIQKEKFNYENNSESVKNNIELNKGILDFNKEKNQ</sequence>
<evidence type="ECO:0000313" key="1">
    <source>
        <dbReference type="EMBL" id="KWW18686.1"/>
    </source>
</evidence>
<proteinExistence type="predicted"/>
<evidence type="ECO:0000313" key="2">
    <source>
        <dbReference type="Proteomes" id="UP000064189"/>
    </source>
</evidence>
<dbReference type="EMBL" id="LNNH01000022">
    <property type="protein sequence ID" value="KWW18686.1"/>
    <property type="molecule type" value="Genomic_DNA"/>
</dbReference>